<evidence type="ECO:0000313" key="1">
    <source>
        <dbReference type="EMBL" id="RVX04755.1"/>
    </source>
</evidence>
<protein>
    <submittedName>
        <fullName evidence="1">Uncharacterized protein</fullName>
    </submittedName>
</protein>
<proteinExistence type="predicted"/>
<gene>
    <name evidence="1" type="ORF">CK203_024899</name>
</gene>
<accession>A0A438J719</accession>
<dbReference type="AlphaFoldDB" id="A0A438J719"/>
<name>A0A438J719_VITVI</name>
<comment type="caution">
    <text evidence="1">The sequence shown here is derived from an EMBL/GenBank/DDBJ whole genome shotgun (WGS) entry which is preliminary data.</text>
</comment>
<dbReference type="Proteomes" id="UP000288805">
    <property type="component" value="Unassembled WGS sequence"/>
</dbReference>
<reference evidence="1 2" key="1">
    <citation type="journal article" date="2018" name="PLoS Genet.">
        <title>Population sequencing reveals clonal diversity and ancestral inbreeding in the grapevine cultivar Chardonnay.</title>
        <authorList>
            <person name="Roach M.J."/>
            <person name="Johnson D.L."/>
            <person name="Bohlmann J."/>
            <person name="van Vuuren H.J."/>
            <person name="Jones S.J."/>
            <person name="Pretorius I.S."/>
            <person name="Schmidt S.A."/>
            <person name="Borneman A.R."/>
        </authorList>
    </citation>
    <scope>NUCLEOTIDE SEQUENCE [LARGE SCALE GENOMIC DNA]</scope>
    <source>
        <strain evidence="2">cv. Chardonnay</strain>
        <tissue evidence="1">Leaf</tissue>
    </source>
</reference>
<dbReference type="EMBL" id="QGNW01000059">
    <property type="protein sequence ID" value="RVX04755.1"/>
    <property type="molecule type" value="Genomic_DNA"/>
</dbReference>
<organism evidence="1 2">
    <name type="scientific">Vitis vinifera</name>
    <name type="common">Grape</name>
    <dbReference type="NCBI Taxonomy" id="29760"/>
    <lineage>
        <taxon>Eukaryota</taxon>
        <taxon>Viridiplantae</taxon>
        <taxon>Streptophyta</taxon>
        <taxon>Embryophyta</taxon>
        <taxon>Tracheophyta</taxon>
        <taxon>Spermatophyta</taxon>
        <taxon>Magnoliopsida</taxon>
        <taxon>eudicotyledons</taxon>
        <taxon>Gunneridae</taxon>
        <taxon>Pentapetalae</taxon>
        <taxon>rosids</taxon>
        <taxon>Vitales</taxon>
        <taxon>Vitaceae</taxon>
        <taxon>Viteae</taxon>
        <taxon>Vitis</taxon>
    </lineage>
</organism>
<sequence>MCGGDDHFAWKCLVSSKAYRGLCIAEGVDNRPFCIIDQTDMDSQAVTIDQLTATVASVQEIKDSLSQKPNSHQGIHSSHLLDHQCHRPRLSCYMLGIILRVIRELIRDPRGKFISNWSEPYFIRELIPEGVAWLMDLDGNRFSEPTNVDQLKKYYV</sequence>
<evidence type="ECO:0000313" key="2">
    <source>
        <dbReference type="Proteomes" id="UP000288805"/>
    </source>
</evidence>